<protein>
    <submittedName>
        <fullName evidence="1">Uncharacterized protein</fullName>
    </submittedName>
</protein>
<organism evidence="1 2">
    <name type="scientific">Neophaeococcomyces mojaviensis</name>
    <dbReference type="NCBI Taxonomy" id="3383035"/>
    <lineage>
        <taxon>Eukaryota</taxon>
        <taxon>Fungi</taxon>
        <taxon>Dikarya</taxon>
        <taxon>Ascomycota</taxon>
        <taxon>Pezizomycotina</taxon>
        <taxon>Eurotiomycetes</taxon>
        <taxon>Chaetothyriomycetidae</taxon>
        <taxon>Chaetothyriales</taxon>
        <taxon>Chaetothyriales incertae sedis</taxon>
        <taxon>Neophaeococcomyces</taxon>
    </lineage>
</organism>
<reference evidence="1" key="1">
    <citation type="submission" date="2022-10" db="EMBL/GenBank/DDBJ databases">
        <title>Culturing micro-colonial fungi from biological soil crusts in the Mojave desert and describing Neophaeococcomyces mojavensis, and introducing the new genera and species Taxawa tesnikishii.</title>
        <authorList>
            <person name="Kurbessoian T."/>
            <person name="Stajich J.E."/>
        </authorList>
    </citation>
    <scope>NUCLEOTIDE SEQUENCE</scope>
    <source>
        <strain evidence="1">JES_112</strain>
    </source>
</reference>
<comment type="caution">
    <text evidence="1">The sequence shown here is derived from an EMBL/GenBank/DDBJ whole genome shotgun (WGS) entry which is preliminary data.</text>
</comment>
<proteinExistence type="predicted"/>
<dbReference type="EMBL" id="JAPDRQ010000087">
    <property type="protein sequence ID" value="KAJ9655883.1"/>
    <property type="molecule type" value="Genomic_DNA"/>
</dbReference>
<name>A0ACC3A608_9EURO</name>
<evidence type="ECO:0000313" key="1">
    <source>
        <dbReference type="EMBL" id="KAJ9655883.1"/>
    </source>
</evidence>
<gene>
    <name evidence="1" type="ORF">H2198_005324</name>
</gene>
<dbReference type="Proteomes" id="UP001172386">
    <property type="component" value="Unassembled WGS sequence"/>
</dbReference>
<keyword evidence="2" id="KW-1185">Reference proteome</keyword>
<sequence length="534" mass="59062">MLRDSKRSSEHDEGDIGTSPAVADVDEAQIQNATVHQPDTMSSEDPNNPMRWPLWVKVVILIQCSLLAAIGGLNTASINPALVQLGKEFGISTVHASYQTTVCIALNGVAPWLWIPLAKKYGRRPVYLCTTLLGFGTALACAYTHTYAHLIVARVFNGFFPVAFALGATTVTDLFPNHQRGRAMGFFTITMSTGSHVAPIVGGLVGQYLGWRWIFKFVSIVDAFLFITSLFCLPETLYVPPNPPLRSRIYDSGVEQKQTVDAMTGSSLKRAQFTKEIYFKRLGFLSADRHKTPPLSPIAFLVGTFKIIWYPSVILPALYYSTQYGFASILPAVTVAAIFTAAYKWSTLTIGLTYGAALTIGGILGEFFAGWVVDLLLIRAQNRRQISGKAGKAEPEVRLWAIWPGEFLVPAALLIYGFALTNHAHVSWFAPIFAIGLGCFGLQIITTTCYTYSIDCYRDRAGEVAQVFNFTRQIIGMTFAFYSVNLGEEIGWWALFLMYSLLGGVAAFIGVLLVMWKGREWRSKIQAWEETRTI</sequence>
<accession>A0ACC3A608</accession>
<evidence type="ECO:0000313" key="2">
    <source>
        <dbReference type="Proteomes" id="UP001172386"/>
    </source>
</evidence>